<dbReference type="InterPro" id="IPR045860">
    <property type="entry name" value="Snake_toxin-like_sf"/>
</dbReference>
<dbReference type="SUPFAM" id="SSF57302">
    <property type="entry name" value="Snake toxin-like"/>
    <property type="match status" value="1"/>
</dbReference>
<dbReference type="Pfam" id="PF00087">
    <property type="entry name" value="Toxin_TOLIP"/>
    <property type="match status" value="1"/>
</dbReference>
<dbReference type="GO" id="GO:0005886">
    <property type="term" value="C:plasma membrane"/>
    <property type="evidence" value="ECO:0007669"/>
    <property type="project" value="TreeGrafter"/>
</dbReference>
<proteinExistence type="predicted"/>
<keyword evidence="7" id="KW-1185">Reference proteome</keyword>
<dbReference type="OMA" id="ISKGCTS"/>
<dbReference type="PANTHER" id="PTHR16983">
    <property type="entry name" value="UPAR/LY6 DOMAIN-CONTAINING PROTEIN"/>
    <property type="match status" value="1"/>
</dbReference>
<evidence type="ECO:0000256" key="2">
    <source>
        <dbReference type="ARBA" id="ARBA00022525"/>
    </source>
</evidence>
<dbReference type="GO" id="GO:0005576">
    <property type="term" value="C:extracellular region"/>
    <property type="evidence" value="ECO:0007669"/>
    <property type="project" value="UniProtKB-SubCell"/>
</dbReference>
<evidence type="ECO:0000256" key="4">
    <source>
        <dbReference type="ARBA" id="ARBA00023157"/>
    </source>
</evidence>
<dbReference type="Proteomes" id="UP000694545">
    <property type="component" value="Unplaced"/>
</dbReference>
<dbReference type="PANTHER" id="PTHR16983:SF1">
    <property type="entry name" value="PROSTATE STEM CELL ANTIGEN"/>
    <property type="match status" value="1"/>
</dbReference>
<keyword evidence="2" id="KW-0964">Secreted</keyword>
<dbReference type="Gene3D" id="2.10.60.10">
    <property type="entry name" value="CD59"/>
    <property type="match status" value="1"/>
</dbReference>
<feature type="domain" description="Snake toxin/toxin-like" evidence="5">
    <location>
        <begin position="13"/>
        <end position="91"/>
    </location>
</feature>
<keyword evidence="4" id="KW-1015">Disulfide bond</keyword>
<evidence type="ECO:0000313" key="7">
    <source>
        <dbReference type="Proteomes" id="UP000694545"/>
    </source>
</evidence>
<dbReference type="InterPro" id="IPR051110">
    <property type="entry name" value="Ly-6/neurotoxin-like_GPI-ap"/>
</dbReference>
<protein>
    <recommendedName>
        <fullName evidence="5">Snake toxin/toxin-like domain-containing protein</fullName>
    </recommendedName>
</protein>
<accession>A0A8D2LQE2</accession>
<reference evidence="6" key="1">
    <citation type="submission" date="2025-08" db="UniProtKB">
        <authorList>
            <consortium name="Ensembl"/>
        </authorList>
    </citation>
    <scope>IDENTIFICATION</scope>
</reference>
<dbReference type="InterPro" id="IPR035076">
    <property type="entry name" value="Toxin/TOLIP"/>
</dbReference>
<evidence type="ECO:0000256" key="1">
    <source>
        <dbReference type="ARBA" id="ARBA00004613"/>
    </source>
</evidence>
<evidence type="ECO:0000256" key="3">
    <source>
        <dbReference type="ARBA" id="ARBA00022729"/>
    </source>
</evidence>
<evidence type="ECO:0000259" key="5">
    <source>
        <dbReference type="Pfam" id="PF00087"/>
    </source>
</evidence>
<dbReference type="AlphaFoldDB" id="A0A8D2LQE2"/>
<dbReference type="FunFam" id="2.10.60.10:FF:000003">
    <property type="entry name" value="lymphocyte antigen 6E isoform X1"/>
    <property type="match status" value="1"/>
</dbReference>
<sequence length="122" mass="12948">AIKMFLSPAAGSLKCYTCNNELSNKNCNTTKDCETSMHPSCIPTALPIFFSAVAQVINIITKECSASCESSLSNFTVGKRNISCCSTDLCNVSGAHSFRTSYGPVVLAVFTSLACLFLKGSL</sequence>
<dbReference type="Ensembl" id="ENSVKKT00000026546.1">
    <property type="protein sequence ID" value="ENSVKKP00000025914.1"/>
    <property type="gene ID" value="ENSVKKG00000016956.1"/>
</dbReference>
<keyword evidence="3" id="KW-0732">Signal</keyword>
<evidence type="ECO:0000313" key="6">
    <source>
        <dbReference type="Ensembl" id="ENSVKKP00000025914.1"/>
    </source>
</evidence>
<comment type="subcellular location">
    <subcellularLocation>
        <location evidence="1">Secreted</location>
    </subcellularLocation>
</comment>
<name>A0A8D2LQE2_VARKO</name>
<organism evidence="6 7">
    <name type="scientific">Varanus komodoensis</name>
    <name type="common">Komodo dragon</name>
    <dbReference type="NCBI Taxonomy" id="61221"/>
    <lineage>
        <taxon>Eukaryota</taxon>
        <taxon>Metazoa</taxon>
        <taxon>Chordata</taxon>
        <taxon>Craniata</taxon>
        <taxon>Vertebrata</taxon>
        <taxon>Euteleostomi</taxon>
        <taxon>Lepidosauria</taxon>
        <taxon>Squamata</taxon>
        <taxon>Bifurcata</taxon>
        <taxon>Unidentata</taxon>
        <taxon>Episquamata</taxon>
        <taxon>Toxicofera</taxon>
        <taxon>Anguimorpha</taxon>
        <taxon>Paleoanguimorpha</taxon>
        <taxon>Varanoidea</taxon>
        <taxon>Varanidae</taxon>
        <taxon>Varanus</taxon>
    </lineage>
</organism>
<reference evidence="6" key="2">
    <citation type="submission" date="2025-09" db="UniProtKB">
        <authorList>
            <consortium name="Ensembl"/>
        </authorList>
    </citation>
    <scope>IDENTIFICATION</scope>
</reference>